<comment type="caution">
    <text evidence="1">The sequence shown here is derived from an EMBL/GenBank/DDBJ whole genome shotgun (WGS) entry which is preliminary data.</text>
</comment>
<dbReference type="AlphaFoldDB" id="A0A9W9KS63"/>
<keyword evidence="2" id="KW-1185">Reference proteome</keyword>
<dbReference type="EMBL" id="JAPQKH010000001">
    <property type="protein sequence ID" value="KAJ5116029.1"/>
    <property type="molecule type" value="Genomic_DNA"/>
</dbReference>
<proteinExistence type="predicted"/>
<organism evidence="1 2">
    <name type="scientific">Penicillium angulare</name>
    <dbReference type="NCBI Taxonomy" id="116970"/>
    <lineage>
        <taxon>Eukaryota</taxon>
        <taxon>Fungi</taxon>
        <taxon>Dikarya</taxon>
        <taxon>Ascomycota</taxon>
        <taxon>Pezizomycotina</taxon>
        <taxon>Eurotiomycetes</taxon>
        <taxon>Eurotiomycetidae</taxon>
        <taxon>Eurotiales</taxon>
        <taxon>Aspergillaceae</taxon>
        <taxon>Penicillium</taxon>
    </lineage>
</organism>
<name>A0A9W9KS63_9EURO</name>
<dbReference type="Proteomes" id="UP001149165">
    <property type="component" value="Unassembled WGS sequence"/>
</dbReference>
<dbReference type="OrthoDB" id="4358419at2759"/>
<accession>A0A9W9KS63</accession>
<sequence>MEGQLSTSSHPSVKPAQLLWSYEHLRTNKALTSALLDAKTAYDESAELVACLFRCLNDCVIIAFSIAQFKKEAPDGSPSHTRQLDILQRQSKRALESLKTYSTLTEAKGKILTACVTELERLCNNPVEASNTPEPTEVELKERIQKSMSAPKPTFLVLRERNTTSPTVKSESESTSEAIIQSVTDHVTPMDQRDRSLEQYFEAAKKTYYSQCKHPESIRFLPRVIRAFIDGLDKKIYRRRIVHAMRKEGWNWGTLENMVEFIVLEEEYFKQQAYAVDHEQEDGSVLLPDGTKQNLFIVLEPISDQDLTESEGE</sequence>
<gene>
    <name evidence="1" type="ORF">N7456_000377</name>
</gene>
<evidence type="ECO:0000313" key="2">
    <source>
        <dbReference type="Proteomes" id="UP001149165"/>
    </source>
</evidence>
<reference evidence="1" key="1">
    <citation type="submission" date="2022-11" db="EMBL/GenBank/DDBJ databases">
        <authorList>
            <person name="Petersen C."/>
        </authorList>
    </citation>
    <scope>NUCLEOTIDE SEQUENCE</scope>
    <source>
        <strain evidence="1">IBT 30069</strain>
    </source>
</reference>
<evidence type="ECO:0000313" key="1">
    <source>
        <dbReference type="EMBL" id="KAJ5116029.1"/>
    </source>
</evidence>
<reference evidence="1" key="2">
    <citation type="journal article" date="2023" name="IMA Fungus">
        <title>Comparative genomic study of the Penicillium genus elucidates a diverse pangenome and 15 lateral gene transfer events.</title>
        <authorList>
            <person name="Petersen C."/>
            <person name="Sorensen T."/>
            <person name="Nielsen M.R."/>
            <person name="Sondergaard T.E."/>
            <person name="Sorensen J.L."/>
            <person name="Fitzpatrick D.A."/>
            <person name="Frisvad J.C."/>
            <person name="Nielsen K.L."/>
        </authorList>
    </citation>
    <scope>NUCLEOTIDE SEQUENCE</scope>
    <source>
        <strain evidence="1">IBT 30069</strain>
    </source>
</reference>
<protein>
    <submittedName>
        <fullName evidence="1">Uncharacterized protein</fullName>
    </submittedName>
</protein>